<name>A0A238WKA2_9ACTN</name>
<dbReference type="GO" id="GO:0005886">
    <property type="term" value="C:plasma membrane"/>
    <property type="evidence" value="ECO:0007669"/>
    <property type="project" value="TreeGrafter"/>
</dbReference>
<feature type="transmembrane region" description="Helical" evidence="8">
    <location>
        <begin position="117"/>
        <end position="135"/>
    </location>
</feature>
<evidence type="ECO:0000256" key="1">
    <source>
        <dbReference type="ARBA" id="ARBA00004141"/>
    </source>
</evidence>
<organism evidence="9 10">
    <name type="scientific">Blastococcus mobilis</name>
    <dbReference type="NCBI Taxonomy" id="1938746"/>
    <lineage>
        <taxon>Bacteria</taxon>
        <taxon>Bacillati</taxon>
        <taxon>Actinomycetota</taxon>
        <taxon>Actinomycetes</taxon>
        <taxon>Geodermatophilales</taxon>
        <taxon>Geodermatophilaceae</taxon>
        <taxon>Blastococcus</taxon>
    </lineage>
</organism>
<keyword evidence="3" id="KW-0813">Transport</keyword>
<dbReference type="Proteomes" id="UP000198403">
    <property type="component" value="Unassembled WGS sequence"/>
</dbReference>
<dbReference type="NCBIfam" id="NF037981">
    <property type="entry name" value="NCS2_1"/>
    <property type="match status" value="1"/>
</dbReference>
<accession>A0A238WKA2</accession>
<feature type="transmembrane region" description="Helical" evidence="8">
    <location>
        <begin position="230"/>
        <end position="251"/>
    </location>
</feature>
<keyword evidence="5 8" id="KW-1133">Transmembrane helix</keyword>
<evidence type="ECO:0000256" key="7">
    <source>
        <dbReference type="SAM" id="MobiDB-lite"/>
    </source>
</evidence>
<dbReference type="InterPro" id="IPR006043">
    <property type="entry name" value="NCS2"/>
</dbReference>
<proteinExistence type="inferred from homology"/>
<feature type="transmembrane region" description="Helical" evidence="8">
    <location>
        <begin position="379"/>
        <end position="400"/>
    </location>
</feature>
<comment type="subcellular location">
    <subcellularLocation>
        <location evidence="1">Membrane</location>
        <topology evidence="1">Multi-pass membrane protein</topology>
    </subcellularLocation>
</comment>
<feature type="transmembrane region" description="Helical" evidence="8">
    <location>
        <begin position="171"/>
        <end position="193"/>
    </location>
</feature>
<evidence type="ECO:0000256" key="4">
    <source>
        <dbReference type="ARBA" id="ARBA00022692"/>
    </source>
</evidence>
<feature type="transmembrane region" description="Helical" evidence="8">
    <location>
        <begin position="271"/>
        <end position="291"/>
    </location>
</feature>
<feature type="compositionally biased region" description="Low complexity" evidence="7">
    <location>
        <begin position="511"/>
        <end position="521"/>
    </location>
</feature>
<dbReference type="GO" id="GO:0042907">
    <property type="term" value="F:xanthine transmembrane transporter activity"/>
    <property type="evidence" value="ECO:0007669"/>
    <property type="project" value="TreeGrafter"/>
</dbReference>
<feature type="region of interest" description="Disordered" evidence="7">
    <location>
        <begin position="1"/>
        <end position="36"/>
    </location>
</feature>
<dbReference type="Pfam" id="PF00860">
    <property type="entry name" value="Xan_ur_permease"/>
    <property type="match status" value="1"/>
</dbReference>
<feature type="region of interest" description="Disordered" evidence="7">
    <location>
        <begin position="467"/>
        <end position="521"/>
    </location>
</feature>
<feature type="transmembrane region" description="Helical" evidence="8">
    <location>
        <begin position="354"/>
        <end position="373"/>
    </location>
</feature>
<dbReference type="PANTHER" id="PTHR42810">
    <property type="entry name" value="PURINE PERMEASE C1399.01C-RELATED"/>
    <property type="match status" value="1"/>
</dbReference>
<dbReference type="PANTHER" id="PTHR42810:SF4">
    <property type="entry name" value="URIC ACID TRANSPORTER UACT"/>
    <property type="match status" value="1"/>
</dbReference>
<evidence type="ECO:0000256" key="6">
    <source>
        <dbReference type="ARBA" id="ARBA00023136"/>
    </source>
</evidence>
<comment type="similarity">
    <text evidence="2">Belongs to the nucleobase:cation symporter-2 (NCS2) (TC 2.A.40) family.</text>
</comment>
<feature type="transmembrane region" description="Helical" evidence="8">
    <location>
        <begin position="141"/>
        <end position="164"/>
    </location>
</feature>
<dbReference type="EMBL" id="FZNO01000008">
    <property type="protein sequence ID" value="SNR46674.1"/>
    <property type="molecule type" value="Genomic_DNA"/>
</dbReference>
<dbReference type="OrthoDB" id="9805749at2"/>
<sequence>MSRKQGRDKTPPKRPVAAAASAGSTGNGHGPTPNTGDENVAILYDLDDRPSPPKMILFGFQHVIVAFAAMIGVPLTFAAAVGLEPGEERVLVSGVLIAAGIATIVQSLGIGPLGARLPIVNAATFKFIGPMLVAYKAGGFPALYGAALISGLITSILGFFAGALRRLFTPFLIGCFLVVIGISLMPIGLRNFLSVGKPYEGSGTALLVGVVTLVVIAVLGCLASKLFRPVSVLLGFAVGYVLAAIVGLINFDGVRDAPWFGFVTPFELGTPSWPGVAVVVAMTVVYLATFIETLGDSTAVATILNRRPTSRQLRGALIVDGLGGPLAGVTSGLPMTTYGQNVGLIRLTGIGSRYAVATGGAVMVLFGLVPKFAALVAAMPAPVLGAGLIMTFGMIASEGVRRLAGSMATPRNAAVLTLGLAPAVGLHAIAPELLQQLPEVIRPLLSDPMVAGLLMVLVSQFVLPGRQREPGDVEPQPTAPSPAADVPDTAADRSHPATDGPDTGGGGSRAGAGEAAAGEQR</sequence>
<evidence type="ECO:0000256" key="5">
    <source>
        <dbReference type="ARBA" id="ARBA00022989"/>
    </source>
</evidence>
<keyword evidence="10" id="KW-1185">Reference proteome</keyword>
<gene>
    <name evidence="9" type="ORF">SAMN06272737_10892</name>
</gene>
<feature type="transmembrane region" description="Helical" evidence="8">
    <location>
        <begin position="205"/>
        <end position="223"/>
    </location>
</feature>
<feature type="transmembrane region" description="Helical" evidence="8">
    <location>
        <begin position="56"/>
        <end position="78"/>
    </location>
</feature>
<keyword evidence="6 8" id="KW-0472">Membrane</keyword>
<evidence type="ECO:0000256" key="3">
    <source>
        <dbReference type="ARBA" id="ARBA00022448"/>
    </source>
</evidence>
<evidence type="ECO:0000313" key="9">
    <source>
        <dbReference type="EMBL" id="SNR46674.1"/>
    </source>
</evidence>
<protein>
    <submittedName>
        <fullName evidence="9">Nucleobase:cation symporter-2, NCS2 family</fullName>
    </submittedName>
</protein>
<dbReference type="RefSeq" id="WP_089336265.1">
    <property type="nucleotide sequence ID" value="NZ_FZNO01000008.1"/>
</dbReference>
<feature type="transmembrane region" description="Helical" evidence="8">
    <location>
        <begin position="90"/>
        <end position="110"/>
    </location>
</feature>
<reference evidence="9 10" key="1">
    <citation type="submission" date="2017-06" db="EMBL/GenBank/DDBJ databases">
        <authorList>
            <person name="Kim H.J."/>
            <person name="Triplett B.A."/>
        </authorList>
    </citation>
    <scope>NUCLEOTIDE SEQUENCE [LARGE SCALE GENOMIC DNA]</scope>
    <source>
        <strain evidence="9 10">DSM 44272</strain>
    </source>
</reference>
<evidence type="ECO:0000313" key="10">
    <source>
        <dbReference type="Proteomes" id="UP000198403"/>
    </source>
</evidence>
<feature type="compositionally biased region" description="Low complexity" evidence="7">
    <location>
        <begin position="17"/>
        <end position="36"/>
    </location>
</feature>
<keyword evidence="4 8" id="KW-0812">Transmembrane</keyword>
<evidence type="ECO:0000256" key="8">
    <source>
        <dbReference type="SAM" id="Phobius"/>
    </source>
</evidence>
<dbReference type="AlphaFoldDB" id="A0A238WKA2"/>
<evidence type="ECO:0000256" key="2">
    <source>
        <dbReference type="ARBA" id="ARBA00008821"/>
    </source>
</evidence>
<feature type="compositionally biased region" description="Basic and acidic residues" evidence="7">
    <location>
        <begin position="1"/>
        <end position="11"/>
    </location>
</feature>